<accession>A0A817AKN1</accession>
<gene>
    <name evidence="1" type="ORF">XDN619_LOCUS36439</name>
</gene>
<reference evidence="1" key="1">
    <citation type="submission" date="2021-02" db="EMBL/GenBank/DDBJ databases">
        <authorList>
            <person name="Nowell W R."/>
        </authorList>
    </citation>
    <scope>NUCLEOTIDE SEQUENCE</scope>
</reference>
<proteinExistence type="predicted"/>
<dbReference type="EMBL" id="CAJNRG010018870">
    <property type="protein sequence ID" value="CAF2264189.1"/>
    <property type="molecule type" value="Genomic_DNA"/>
</dbReference>
<feature type="non-terminal residue" evidence="1">
    <location>
        <position position="1"/>
    </location>
</feature>
<evidence type="ECO:0000313" key="1">
    <source>
        <dbReference type="EMBL" id="CAF2264189.1"/>
    </source>
</evidence>
<evidence type="ECO:0000313" key="2">
    <source>
        <dbReference type="Proteomes" id="UP000663887"/>
    </source>
</evidence>
<organism evidence="1 2">
    <name type="scientific">Rotaria magnacalcarata</name>
    <dbReference type="NCBI Taxonomy" id="392030"/>
    <lineage>
        <taxon>Eukaryota</taxon>
        <taxon>Metazoa</taxon>
        <taxon>Spiralia</taxon>
        <taxon>Gnathifera</taxon>
        <taxon>Rotifera</taxon>
        <taxon>Eurotatoria</taxon>
        <taxon>Bdelloidea</taxon>
        <taxon>Philodinida</taxon>
        <taxon>Philodinidae</taxon>
        <taxon>Rotaria</taxon>
    </lineage>
</organism>
<comment type="caution">
    <text evidence="1">The sequence shown here is derived from an EMBL/GenBank/DDBJ whole genome shotgun (WGS) entry which is preliminary data.</text>
</comment>
<protein>
    <submittedName>
        <fullName evidence="1">Uncharacterized protein</fullName>
    </submittedName>
</protein>
<name>A0A817AKN1_9BILA</name>
<dbReference type="Proteomes" id="UP000663887">
    <property type="component" value="Unassembled WGS sequence"/>
</dbReference>
<dbReference type="AlphaFoldDB" id="A0A817AKN1"/>
<sequence>RYLMASATASDENIDHEIMGQMVTLLEAKNGVAGYAQFFKERLEDWKEYPLRIALTGSSGQDNHSVCFN</sequence>